<evidence type="ECO:0000256" key="2">
    <source>
        <dbReference type="ARBA" id="ARBA00022676"/>
    </source>
</evidence>
<keyword evidence="3" id="KW-0808">Transferase</keyword>
<evidence type="ECO:0000313" key="6">
    <source>
        <dbReference type="Proteomes" id="UP000662814"/>
    </source>
</evidence>
<dbReference type="PANTHER" id="PTHR45947:SF3">
    <property type="entry name" value="SULFOQUINOVOSYL TRANSFERASE SQD2"/>
    <property type="match status" value="1"/>
</dbReference>
<dbReference type="Gene3D" id="3.40.50.2000">
    <property type="entry name" value="Glycogen Phosphorylase B"/>
    <property type="match status" value="2"/>
</dbReference>
<dbReference type="RefSeq" id="WP_166988747.1">
    <property type="nucleotide sequence ID" value="NZ_CP061169.1"/>
</dbReference>
<keyword evidence="6" id="KW-1185">Reference proteome</keyword>
<evidence type="ECO:0000256" key="3">
    <source>
        <dbReference type="ARBA" id="ARBA00022679"/>
    </source>
</evidence>
<dbReference type="Pfam" id="PF13579">
    <property type="entry name" value="Glyco_trans_4_4"/>
    <property type="match status" value="1"/>
</dbReference>
<organism evidence="5 6">
    <name type="scientific">Paramicrobacterium chengjingii</name>
    <dbReference type="NCBI Taxonomy" id="2769067"/>
    <lineage>
        <taxon>Bacteria</taxon>
        <taxon>Bacillati</taxon>
        <taxon>Actinomycetota</taxon>
        <taxon>Actinomycetes</taxon>
        <taxon>Micrococcales</taxon>
        <taxon>Microbacteriaceae</taxon>
        <taxon>Paramicrobacterium</taxon>
    </lineage>
</organism>
<sequence length="383" mass="40613">MRITIVSRIFAPEPGAASLRLKSLVEALGQAGARVDVLTTAPPKTVGAPADISARVSRWPVLRDKSGYVRGYLQYMSFDIPAFFRVLFHTKLDALVVEPPPTTGFFVRLAAALRRAPYIYFAADIWSDAAGSTGAASWIVSGVRTLEKFALSGAAHVIAVSDAVADRVKALAPSAAVTVVGHGVDTRLFTPNGEVPPEPADIVYVGTASEWHGARVGLEAVISVLSANPQATAAFIGQGSEWPELRRIAERSSVASRVRFLSTVPPEEAAMWLRAARASIATLKPGLGYDFAVPTKIYSSLASGTPVAYAGPDPVRTMVSENGLGVATEYNASLLAEQLAQLIDGRREFDSESLRAWTQDNVSATAIAGRAAVAIAECVRHDD</sequence>
<evidence type="ECO:0000313" key="5">
    <source>
        <dbReference type="EMBL" id="QPZ39394.1"/>
    </source>
</evidence>
<reference evidence="5 6" key="1">
    <citation type="submission" date="2020-12" db="EMBL/GenBank/DDBJ databases">
        <title>Microbacterium sp. HY060.</title>
        <authorList>
            <person name="Zhou J."/>
        </authorList>
    </citation>
    <scope>NUCLEOTIDE SEQUENCE [LARGE SCALE GENOMIC DNA]</scope>
    <source>
        <strain evidence="5 6">HY60</strain>
    </source>
</reference>
<name>A0ABX6YLB1_9MICO</name>
<dbReference type="PANTHER" id="PTHR45947">
    <property type="entry name" value="SULFOQUINOVOSYL TRANSFERASE SQD2"/>
    <property type="match status" value="1"/>
</dbReference>
<keyword evidence="2" id="KW-0328">Glycosyltransferase</keyword>
<protein>
    <recommendedName>
        <fullName evidence="1">D-inositol 3-phosphate glycosyltransferase</fullName>
    </recommendedName>
</protein>
<dbReference type="Proteomes" id="UP000662814">
    <property type="component" value="Chromosome"/>
</dbReference>
<accession>A0ABX6YLB1</accession>
<evidence type="ECO:0000259" key="4">
    <source>
        <dbReference type="Pfam" id="PF13579"/>
    </source>
</evidence>
<dbReference type="Pfam" id="PF13692">
    <property type="entry name" value="Glyco_trans_1_4"/>
    <property type="match status" value="1"/>
</dbReference>
<dbReference type="InterPro" id="IPR050194">
    <property type="entry name" value="Glycosyltransferase_grp1"/>
</dbReference>
<evidence type="ECO:0000256" key="1">
    <source>
        <dbReference type="ARBA" id="ARBA00021292"/>
    </source>
</evidence>
<dbReference type="EMBL" id="CP061169">
    <property type="protein sequence ID" value="QPZ39394.1"/>
    <property type="molecule type" value="Genomic_DNA"/>
</dbReference>
<feature type="domain" description="Glycosyltransferase subfamily 4-like N-terminal" evidence="4">
    <location>
        <begin position="18"/>
        <end position="180"/>
    </location>
</feature>
<gene>
    <name evidence="5" type="ORF">HCR76_04855</name>
</gene>
<dbReference type="InterPro" id="IPR028098">
    <property type="entry name" value="Glyco_trans_4-like_N"/>
</dbReference>
<proteinExistence type="predicted"/>
<dbReference type="SUPFAM" id="SSF53756">
    <property type="entry name" value="UDP-Glycosyltransferase/glycogen phosphorylase"/>
    <property type="match status" value="1"/>
</dbReference>
<dbReference type="CDD" id="cd03794">
    <property type="entry name" value="GT4_WbuB-like"/>
    <property type="match status" value="1"/>
</dbReference>